<sequence>MNTIFSRLKEYVDSLGISNNEFGRVIGCSSAQVTQMLTHEKNFGVDKLLKIFSGYPTLNPDWLLTGNGPMLRDNKTSERNKRSSTLITTPISPAEEAIIYKMYKEKEAKIEELNAKMLSMSEEIGRLKAQVEQQHPEISEFHPKGLDHVKNASTKKASSPDADNVTSATAR</sequence>
<dbReference type="SUPFAM" id="SSF47413">
    <property type="entry name" value="lambda repressor-like DNA-binding domains"/>
    <property type="match status" value="1"/>
</dbReference>
<dbReference type="AlphaFoldDB" id="A0A174U466"/>
<feature type="region of interest" description="Disordered" evidence="1">
    <location>
        <begin position="129"/>
        <end position="171"/>
    </location>
</feature>
<dbReference type="GO" id="GO:0003677">
    <property type="term" value="F:DNA binding"/>
    <property type="evidence" value="ECO:0007669"/>
    <property type="project" value="InterPro"/>
</dbReference>
<feature type="compositionally biased region" description="Basic and acidic residues" evidence="1">
    <location>
        <begin position="134"/>
        <end position="150"/>
    </location>
</feature>
<dbReference type="InterPro" id="IPR010982">
    <property type="entry name" value="Lambda_DNA-bd_dom_sf"/>
</dbReference>
<accession>A0A174U466</accession>
<dbReference type="Proteomes" id="UP000095725">
    <property type="component" value="Unassembled WGS sequence"/>
</dbReference>
<dbReference type="Gene3D" id="1.10.260.40">
    <property type="entry name" value="lambda repressor-like DNA-binding domains"/>
    <property type="match status" value="1"/>
</dbReference>
<organism evidence="2 3">
    <name type="scientific">Bacteroides caccae</name>
    <dbReference type="NCBI Taxonomy" id="47678"/>
    <lineage>
        <taxon>Bacteria</taxon>
        <taxon>Pseudomonadati</taxon>
        <taxon>Bacteroidota</taxon>
        <taxon>Bacteroidia</taxon>
        <taxon>Bacteroidales</taxon>
        <taxon>Bacteroidaceae</taxon>
        <taxon>Bacteroides</taxon>
    </lineage>
</organism>
<protein>
    <submittedName>
        <fullName evidence="2">Helix-turn-helix domain-containing protein</fullName>
    </submittedName>
</protein>
<evidence type="ECO:0000256" key="1">
    <source>
        <dbReference type="SAM" id="MobiDB-lite"/>
    </source>
</evidence>
<evidence type="ECO:0000313" key="2">
    <source>
        <dbReference type="EMBL" id="CUQ16126.1"/>
    </source>
</evidence>
<gene>
    <name evidence="2" type="ORF">ERS852558_02019</name>
</gene>
<dbReference type="RefSeq" id="WP_055256278.1">
    <property type="nucleotide sequence ID" value="NZ_CP081920.1"/>
</dbReference>
<dbReference type="EMBL" id="CZBL01000007">
    <property type="protein sequence ID" value="CUQ16126.1"/>
    <property type="molecule type" value="Genomic_DNA"/>
</dbReference>
<name>A0A174U466_9BACE</name>
<evidence type="ECO:0000313" key="3">
    <source>
        <dbReference type="Proteomes" id="UP000095725"/>
    </source>
</evidence>
<proteinExistence type="predicted"/>
<reference evidence="2 3" key="1">
    <citation type="submission" date="2015-09" db="EMBL/GenBank/DDBJ databases">
        <authorList>
            <consortium name="Pathogen Informatics"/>
        </authorList>
    </citation>
    <scope>NUCLEOTIDE SEQUENCE [LARGE SCALE GENOMIC DNA]</scope>
    <source>
        <strain evidence="2 3">2789STDY5834946</strain>
    </source>
</reference>